<evidence type="ECO:0000256" key="2">
    <source>
        <dbReference type="SAM" id="Phobius"/>
    </source>
</evidence>
<gene>
    <name evidence="3" type="ORF">GCM10010274_49380</name>
</gene>
<evidence type="ECO:0000256" key="1">
    <source>
        <dbReference type="SAM" id="MobiDB-lite"/>
    </source>
</evidence>
<evidence type="ECO:0000313" key="4">
    <source>
        <dbReference type="Proteomes" id="UP000636661"/>
    </source>
</evidence>
<keyword evidence="2" id="KW-0812">Transmembrane</keyword>
<dbReference type="EMBL" id="BMTP01000013">
    <property type="protein sequence ID" value="GGU54398.1"/>
    <property type="molecule type" value="Genomic_DNA"/>
</dbReference>
<keyword evidence="2" id="KW-1133">Transmembrane helix</keyword>
<protein>
    <submittedName>
        <fullName evidence="3">Uncharacterized protein</fullName>
    </submittedName>
</protein>
<proteinExistence type="predicted"/>
<organism evidence="3 4">
    <name type="scientific">Streptomyces lavendofoliae</name>
    <dbReference type="NCBI Taxonomy" id="67314"/>
    <lineage>
        <taxon>Bacteria</taxon>
        <taxon>Bacillati</taxon>
        <taxon>Actinomycetota</taxon>
        <taxon>Actinomycetes</taxon>
        <taxon>Kitasatosporales</taxon>
        <taxon>Streptomycetaceae</taxon>
        <taxon>Streptomyces</taxon>
    </lineage>
</organism>
<comment type="caution">
    <text evidence="3">The sequence shown here is derived from an EMBL/GenBank/DDBJ whole genome shotgun (WGS) entry which is preliminary data.</text>
</comment>
<keyword evidence="4" id="KW-1185">Reference proteome</keyword>
<feature type="transmembrane region" description="Helical" evidence="2">
    <location>
        <begin position="63"/>
        <end position="83"/>
    </location>
</feature>
<accession>A0A918I118</accession>
<keyword evidence="2" id="KW-0472">Membrane</keyword>
<evidence type="ECO:0000313" key="3">
    <source>
        <dbReference type="EMBL" id="GGU54398.1"/>
    </source>
</evidence>
<reference evidence="3" key="1">
    <citation type="journal article" date="2014" name="Int. J. Syst. Evol. Microbiol.">
        <title>Complete genome sequence of Corynebacterium casei LMG S-19264T (=DSM 44701T), isolated from a smear-ripened cheese.</title>
        <authorList>
            <consortium name="US DOE Joint Genome Institute (JGI-PGF)"/>
            <person name="Walter F."/>
            <person name="Albersmeier A."/>
            <person name="Kalinowski J."/>
            <person name="Ruckert C."/>
        </authorList>
    </citation>
    <scope>NUCLEOTIDE SEQUENCE</scope>
    <source>
        <strain evidence="3">JCM 4391</strain>
    </source>
</reference>
<feature type="transmembrane region" description="Helical" evidence="2">
    <location>
        <begin position="95"/>
        <end position="112"/>
    </location>
</feature>
<dbReference type="AlphaFoldDB" id="A0A918I118"/>
<name>A0A918I118_9ACTN</name>
<dbReference type="Proteomes" id="UP000636661">
    <property type="component" value="Unassembled WGS sequence"/>
</dbReference>
<reference evidence="3" key="2">
    <citation type="submission" date="2020-09" db="EMBL/GenBank/DDBJ databases">
        <authorList>
            <person name="Sun Q."/>
            <person name="Ohkuma M."/>
        </authorList>
    </citation>
    <scope>NUCLEOTIDE SEQUENCE</scope>
    <source>
        <strain evidence="3">JCM 4391</strain>
    </source>
</reference>
<sequence length="122" mass="13140">MLGPALQRSFLGLRRRGTPTARRLNGLPAPLHAGSHSSSPPPPSPEAIMDDMAYSSRNWWTELALFVSVGSASAFLLAALWSVSLDGREETVNGLLFIVPGVIIGLLAAARYRRRRTTSGAR</sequence>
<feature type="region of interest" description="Disordered" evidence="1">
    <location>
        <begin position="20"/>
        <end position="48"/>
    </location>
</feature>